<accession>A0ACA9RVI8</accession>
<proteinExistence type="predicted"/>
<reference evidence="1" key="1">
    <citation type="submission" date="2021-06" db="EMBL/GenBank/DDBJ databases">
        <authorList>
            <person name="Kallberg Y."/>
            <person name="Tangrot J."/>
            <person name="Rosling A."/>
        </authorList>
    </citation>
    <scope>NUCLEOTIDE SEQUENCE</scope>
    <source>
        <strain evidence="1">MA461A</strain>
    </source>
</reference>
<gene>
    <name evidence="1" type="ORF">RPERSI_LOCUS23268</name>
</gene>
<dbReference type="EMBL" id="CAJVQC010072179">
    <property type="protein sequence ID" value="CAG8811266.1"/>
    <property type="molecule type" value="Genomic_DNA"/>
</dbReference>
<organism evidence="1 2">
    <name type="scientific">Racocetra persica</name>
    <dbReference type="NCBI Taxonomy" id="160502"/>
    <lineage>
        <taxon>Eukaryota</taxon>
        <taxon>Fungi</taxon>
        <taxon>Fungi incertae sedis</taxon>
        <taxon>Mucoromycota</taxon>
        <taxon>Glomeromycotina</taxon>
        <taxon>Glomeromycetes</taxon>
        <taxon>Diversisporales</taxon>
        <taxon>Gigasporaceae</taxon>
        <taxon>Racocetra</taxon>
    </lineage>
</organism>
<protein>
    <submittedName>
        <fullName evidence="1">24074_t:CDS:1</fullName>
    </submittedName>
</protein>
<feature type="non-terminal residue" evidence="1">
    <location>
        <position position="1"/>
    </location>
</feature>
<evidence type="ECO:0000313" key="2">
    <source>
        <dbReference type="Proteomes" id="UP000789920"/>
    </source>
</evidence>
<keyword evidence="2" id="KW-1185">Reference proteome</keyword>
<feature type="non-terminal residue" evidence="1">
    <location>
        <position position="126"/>
    </location>
</feature>
<comment type="caution">
    <text evidence="1">The sequence shown here is derived from an EMBL/GenBank/DDBJ whole genome shotgun (WGS) entry which is preliminary data.</text>
</comment>
<evidence type="ECO:0000313" key="1">
    <source>
        <dbReference type="EMBL" id="CAG8811266.1"/>
    </source>
</evidence>
<sequence length="126" mass="14155">EINKPKATKSPNEHERVKYEFTGPLVFQCITCKVIVGDSFAFVAAERDLNSVALYAKPHNIRVGTELAWSKEGADIGRYECGSYIDPEAAPLDIHTLPSARTQQMSINKLQDMVMMLHQRLASLEY</sequence>
<name>A0ACA9RVI8_9GLOM</name>
<dbReference type="Proteomes" id="UP000789920">
    <property type="component" value="Unassembled WGS sequence"/>
</dbReference>